<keyword evidence="10" id="KW-1185">Reference proteome</keyword>
<comment type="catalytic activity">
    <reaction evidence="4 5 6">
        <text>an acyl phosphate + H2O = a carboxylate + phosphate + H(+)</text>
        <dbReference type="Rhea" id="RHEA:14965"/>
        <dbReference type="ChEBI" id="CHEBI:15377"/>
        <dbReference type="ChEBI" id="CHEBI:15378"/>
        <dbReference type="ChEBI" id="CHEBI:29067"/>
        <dbReference type="ChEBI" id="CHEBI:43474"/>
        <dbReference type="ChEBI" id="CHEBI:59918"/>
        <dbReference type="EC" id="3.6.1.7"/>
    </reaction>
</comment>
<dbReference type="PANTHER" id="PTHR47268:SF4">
    <property type="entry name" value="ACYLPHOSPHATASE"/>
    <property type="match status" value="1"/>
</dbReference>
<evidence type="ECO:0000313" key="10">
    <source>
        <dbReference type="Proteomes" id="UP000238220"/>
    </source>
</evidence>
<evidence type="ECO:0000256" key="7">
    <source>
        <dbReference type="RuleBase" id="RU004168"/>
    </source>
</evidence>
<dbReference type="EMBL" id="PSNW01000002">
    <property type="protein sequence ID" value="PPE74852.1"/>
    <property type="molecule type" value="Genomic_DNA"/>
</dbReference>
<dbReference type="GO" id="GO:0003998">
    <property type="term" value="F:acylphosphatase activity"/>
    <property type="evidence" value="ECO:0007669"/>
    <property type="project" value="UniProtKB-EC"/>
</dbReference>
<feature type="active site" evidence="5">
    <location>
        <position position="19"/>
    </location>
</feature>
<keyword evidence="5 6" id="KW-0378">Hydrolase</keyword>
<comment type="caution">
    <text evidence="9">The sequence shown here is derived from an EMBL/GenBank/DDBJ whole genome shotgun (WGS) entry which is preliminary data.</text>
</comment>
<feature type="domain" description="Acylphosphatase-like" evidence="8">
    <location>
        <begin position="4"/>
        <end position="90"/>
    </location>
</feature>
<evidence type="ECO:0000256" key="1">
    <source>
        <dbReference type="ARBA" id="ARBA00005614"/>
    </source>
</evidence>
<reference evidence="9 10" key="1">
    <citation type="submission" date="2018-02" db="EMBL/GenBank/DDBJ databases">
        <title>Genome sequencing of Solimonas sp. HR-BB.</title>
        <authorList>
            <person name="Lee Y."/>
            <person name="Jeon C.O."/>
        </authorList>
    </citation>
    <scope>NUCLEOTIDE SEQUENCE [LARGE SCALE GENOMIC DNA]</scope>
    <source>
        <strain evidence="9 10">HR-BB</strain>
    </source>
</reference>
<feature type="active site" evidence="5">
    <location>
        <position position="37"/>
    </location>
</feature>
<proteinExistence type="inferred from homology"/>
<dbReference type="InterPro" id="IPR001792">
    <property type="entry name" value="Acylphosphatase-like_dom"/>
</dbReference>
<accession>A0A2S5TIT5</accession>
<evidence type="ECO:0000313" key="9">
    <source>
        <dbReference type="EMBL" id="PPE74852.1"/>
    </source>
</evidence>
<dbReference type="PRINTS" id="PR00112">
    <property type="entry name" value="ACYLPHPHTASE"/>
</dbReference>
<dbReference type="OrthoDB" id="5295388at2"/>
<dbReference type="InterPro" id="IPR036046">
    <property type="entry name" value="Acylphosphatase-like_dom_sf"/>
</dbReference>
<dbReference type="PROSITE" id="PS00150">
    <property type="entry name" value="ACYLPHOSPHATASE_1"/>
    <property type="match status" value="1"/>
</dbReference>
<protein>
    <recommendedName>
        <fullName evidence="3 5">Acylphosphatase</fullName>
        <ecNumber evidence="2 5">3.6.1.7</ecNumber>
    </recommendedName>
</protein>
<dbReference type="PANTHER" id="PTHR47268">
    <property type="entry name" value="ACYLPHOSPHATASE"/>
    <property type="match status" value="1"/>
</dbReference>
<sequence length="90" mass="9731">MRECYRFIVSGRVQGVFFRQSTADKANSLGLDGWVRNLPDGRVEGMAAGTPGALAELRGWLDEGPPAARVEGVEWVAAGELHGTGFEVKR</sequence>
<dbReference type="RefSeq" id="WP_104229079.1">
    <property type="nucleotide sequence ID" value="NZ_PSNW01000002.1"/>
</dbReference>
<dbReference type="PROSITE" id="PS51160">
    <property type="entry name" value="ACYLPHOSPHATASE_3"/>
    <property type="match status" value="1"/>
</dbReference>
<name>A0A2S5TIT5_9GAMM</name>
<organism evidence="9 10">
    <name type="scientific">Solimonas fluminis</name>
    <dbReference type="NCBI Taxonomy" id="2086571"/>
    <lineage>
        <taxon>Bacteria</taxon>
        <taxon>Pseudomonadati</taxon>
        <taxon>Pseudomonadota</taxon>
        <taxon>Gammaproteobacteria</taxon>
        <taxon>Nevskiales</taxon>
        <taxon>Nevskiaceae</taxon>
        <taxon>Solimonas</taxon>
    </lineage>
</organism>
<comment type="similarity">
    <text evidence="1 7">Belongs to the acylphosphatase family.</text>
</comment>
<evidence type="ECO:0000256" key="4">
    <source>
        <dbReference type="ARBA" id="ARBA00047645"/>
    </source>
</evidence>
<dbReference type="SUPFAM" id="SSF54975">
    <property type="entry name" value="Acylphosphatase/BLUF domain-like"/>
    <property type="match status" value="1"/>
</dbReference>
<evidence type="ECO:0000259" key="8">
    <source>
        <dbReference type="PROSITE" id="PS51160"/>
    </source>
</evidence>
<evidence type="ECO:0000256" key="6">
    <source>
        <dbReference type="RuleBase" id="RU000553"/>
    </source>
</evidence>
<dbReference type="Gene3D" id="3.30.70.100">
    <property type="match status" value="1"/>
</dbReference>
<evidence type="ECO:0000256" key="5">
    <source>
        <dbReference type="PROSITE-ProRule" id="PRU00520"/>
    </source>
</evidence>
<gene>
    <name evidence="9" type="ORF">C3942_04025</name>
</gene>
<evidence type="ECO:0000256" key="3">
    <source>
        <dbReference type="ARBA" id="ARBA00015991"/>
    </source>
</evidence>
<dbReference type="AlphaFoldDB" id="A0A2S5TIT5"/>
<dbReference type="PROSITE" id="PS00151">
    <property type="entry name" value="ACYLPHOSPHATASE_2"/>
    <property type="match status" value="1"/>
</dbReference>
<dbReference type="EC" id="3.6.1.7" evidence="2 5"/>
<evidence type="ECO:0000256" key="2">
    <source>
        <dbReference type="ARBA" id="ARBA00012150"/>
    </source>
</evidence>
<dbReference type="InterPro" id="IPR020456">
    <property type="entry name" value="Acylphosphatase"/>
</dbReference>
<dbReference type="InterPro" id="IPR017968">
    <property type="entry name" value="Acylphosphatase_CS"/>
</dbReference>
<dbReference type="Pfam" id="PF00708">
    <property type="entry name" value="Acylphosphatase"/>
    <property type="match status" value="1"/>
</dbReference>
<dbReference type="Proteomes" id="UP000238220">
    <property type="component" value="Unassembled WGS sequence"/>
</dbReference>